<dbReference type="RefSeq" id="WP_378964410.1">
    <property type="nucleotide sequence ID" value="NZ_JBHTBJ010000001.1"/>
</dbReference>
<proteinExistence type="predicted"/>
<dbReference type="EMBL" id="JBHTBJ010000001">
    <property type="protein sequence ID" value="MFC7272961.1"/>
    <property type="molecule type" value="Genomic_DNA"/>
</dbReference>
<protein>
    <submittedName>
        <fullName evidence="2">Uncharacterized protein</fullName>
    </submittedName>
</protein>
<sequence length="121" mass="12708">MSRAKATRTSGAKLRPGNAWRSGTTTAKDAWIAGPAAAVGRALGEIGEGARFTLLARHGDDERPAGEVSLNRALPPDADAALAFDPVGNSRPELHPTGLVHGVRAFAYRAGRRWRGAEAAR</sequence>
<organism evidence="2 3">
    <name type="scientific">Paractinoplanes rhizophilus</name>
    <dbReference type="NCBI Taxonomy" id="1416877"/>
    <lineage>
        <taxon>Bacteria</taxon>
        <taxon>Bacillati</taxon>
        <taxon>Actinomycetota</taxon>
        <taxon>Actinomycetes</taxon>
        <taxon>Micromonosporales</taxon>
        <taxon>Micromonosporaceae</taxon>
        <taxon>Paractinoplanes</taxon>
    </lineage>
</organism>
<feature type="region of interest" description="Disordered" evidence="1">
    <location>
        <begin position="1"/>
        <end position="22"/>
    </location>
</feature>
<evidence type="ECO:0000313" key="2">
    <source>
        <dbReference type="EMBL" id="MFC7272961.1"/>
    </source>
</evidence>
<accession>A0ABW2HJC1</accession>
<evidence type="ECO:0000256" key="1">
    <source>
        <dbReference type="SAM" id="MobiDB-lite"/>
    </source>
</evidence>
<name>A0ABW2HJC1_9ACTN</name>
<comment type="caution">
    <text evidence="2">The sequence shown here is derived from an EMBL/GenBank/DDBJ whole genome shotgun (WGS) entry which is preliminary data.</text>
</comment>
<reference evidence="3" key="1">
    <citation type="journal article" date="2019" name="Int. J. Syst. Evol. Microbiol.">
        <title>The Global Catalogue of Microorganisms (GCM) 10K type strain sequencing project: providing services to taxonomists for standard genome sequencing and annotation.</title>
        <authorList>
            <consortium name="The Broad Institute Genomics Platform"/>
            <consortium name="The Broad Institute Genome Sequencing Center for Infectious Disease"/>
            <person name="Wu L."/>
            <person name="Ma J."/>
        </authorList>
    </citation>
    <scope>NUCLEOTIDE SEQUENCE [LARGE SCALE GENOMIC DNA]</scope>
    <source>
        <strain evidence="3">XZYJT-10</strain>
    </source>
</reference>
<gene>
    <name evidence="2" type="ORF">ACFQS1_03115</name>
</gene>
<dbReference type="Proteomes" id="UP001596548">
    <property type="component" value="Unassembled WGS sequence"/>
</dbReference>
<evidence type="ECO:0000313" key="3">
    <source>
        <dbReference type="Proteomes" id="UP001596548"/>
    </source>
</evidence>
<keyword evidence="3" id="KW-1185">Reference proteome</keyword>